<reference evidence="3" key="1">
    <citation type="submission" date="2024-02" db="EMBL/GenBank/DDBJ databases">
        <authorList>
            <consortium name="ELIXIR-Norway"/>
            <consortium name="Elixir Norway"/>
        </authorList>
    </citation>
    <scope>NUCLEOTIDE SEQUENCE</scope>
</reference>
<evidence type="ECO:0000256" key="2">
    <source>
        <dbReference type="SAM" id="MobiDB-lite"/>
    </source>
</evidence>
<feature type="compositionally biased region" description="Pro residues" evidence="2">
    <location>
        <begin position="8"/>
        <end position="17"/>
    </location>
</feature>
<keyword evidence="1" id="KW-0833">Ubl conjugation pathway</keyword>
<dbReference type="InterPro" id="IPR011989">
    <property type="entry name" value="ARM-like"/>
</dbReference>
<evidence type="ECO:0000313" key="3">
    <source>
        <dbReference type="EMBL" id="CAK9216577.1"/>
    </source>
</evidence>
<evidence type="ECO:0000313" key="4">
    <source>
        <dbReference type="Proteomes" id="UP001497512"/>
    </source>
</evidence>
<protein>
    <submittedName>
        <fullName evidence="3">Uncharacterized protein</fullName>
    </submittedName>
</protein>
<dbReference type="EMBL" id="OZ019894">
    <property type="protein sequence ID" value="CAK9216577.1"/>
    <property type="molecule type" value="Genomic_DNA"/>
</dbReference>
<name>A0ABP0UAN7_9BRYO</name>
<feature type="region of interest" description="Disordered" evidence="2">
    <location>
        <begin position="1"/>
        <end position="25"/>
    </location>
</feature>
<dbReference type="PANTHER" id="PTHR23315:SF7">
    <property type="entry name" value="U-BOX DOMAIN-CONTAINING PROTEIN 4"/>
    <property type="match status" value="1"/>
</dbReference>
<dbReference type="Gene3D" id="1.25.10.10">
    <property type="entry name" value="Leucine-rich Repeat Variant"/>
    <property type="match status" value="1"/>
</dbReference>
<evidence type="ECO:0000256" key="1">
    <source>
        <dbReference type="ARBA" id="ARBA00022786"/>
    </source>
</evidence>
<dbReference type="SUPFAM" id="SSF48371">
    <property type="entry name" value="ARM repeat"/>
    <property type="match status" value="1"/>
</dbReference>
<gene>
    <name evidence="3" type="ORF">CSSPTR1EN2_LOCUS13540</name>
</gene>
<organism evidence="3 4">
    <name type="scientific">Sphagnum troendelagicum</name>
    <dbReference type="NCBI Taxonomy" id="128251"/>
    <lineage>
        <taxon>Eukaryota</taxon>
        <taxon>Viridiplantae</taxon>
        <taxon>Streptophyta</taxon>
        <taxon>Embryophyta</taxon>
        <taxon>Bryophyta</taxon>
        <taxon>Sphagnophytina</taxon>
        <taxon>Sphagnopsida</taxon>
        <taxon>Sphagnales</taxon>
        <taxon>Sphagnaceae</taxon>
        <taxon>Sphagnum</taxon>
    </lineage>
</organism>
<dbReference type="PANTHER" id="PTHR23315">
    <property type="entry name" value="U BOX DOMAIN-CONTAINING"/>
    <property type="match status" value="1"/>
</dbReference>
<proteinExistence type="predicted"/>
<accession>A0ABP0UAN7</accession>
<keyword evidence="4" id="KW-1185">Reference proteome</keyword>
<sequence length="302" mass="31792">MTAAMPVAPVPAAPRPSPSSAAALPPQSVLPSLLLKDMRREVQKEIKNLESGDQVVAIKAAAALVMLARLPDATPFLPAAITRLISFLHDSTLSVHLQRNACAALTAIMTCDPSLYLTAAKAPTLALGLVRCLKGEPESQVDSGLQLNAAAALSVLAQQKEGLGPIQDAEADSAIISALTSAKDAQVKEEVVDALCALSSHENMRSRIVQKGAVSQLACVIQDASPEVCVRTLLALGMLCGSSSEAQVELAGVDGAVDTLLALMKSSDHDIKSISQDLFRALTLNQKVRPLLEHHFRHLLPE</sequence>
<dbReference type="InterPro" id="IPR016024">
    <property type="entry name" value="ARM-type_fold"/>
</dbReference>
<dbReference type="Proteomes" id="UP001497512">
    <property type="component" value="Chromosome 2"/>
</dbReference>